<dbReference type="GO" id="GO:0000722">
    <property type="term" value="P:telomere maintenance via recombination"/>
    <property type="evidence" value="ECO:0007669"/>
    <property type="project" value="TreeGrafter"/>
</dbReference>
<dbReference type="GO" id="GO:0005697">
    <property type="term" value="C:telomerase holoenzyme complex"/>
    <property type="evidence" value="ECO:0007669"/>
    <property type="project" value="TreeGrafter"/>
</dbReference>
<organism evidence="2 3">
    <name type="scientific">Fasciola gigantica</name>
    <name type="common">Giant liver fluke</name>
    <dbReference type="NCBI Taxonomy" id="46835"/>
    <lineage>
        <taxon>Eukaryota</taxon>
        <taxon>Metazoa</taxon>
        <taxon>Spiralia</taxon>
        <taxon>Lophotrochozoa</taxon>
        <taxon>Platyhelminthes</taxon>
        <taxon>Trematoda</taxon>
        <taxon>Digenea</taxon>
        <taxon>Plagiorchiida</taxon>
        <taxon>Echinostomata</taxon>
        <taxon>Echinostomatoidea</taxon>
        <taxon>Fasciolidae</taxon>
        <taxon>Fasciola</taxon>
    </lineage>
</organism>
<name>A0A504YQP5_FASGI</name>
<protein>
    <submittedName>
        <fullName evidence="2">Telomerase protein component 1</fullName>
    </submittedName>
</protein>
<dbReference type="AlphaFoldDB" id="A0A504YQP5"/>
<reference evidence="2 3" key="1">
    <citation type="submission" date="2019-04" db="EMBL/GenBank/DDBJ databases">
        <title>Annotation for the trematode Fasciola gigantica.</title>
        <authorList>
            <person name="Choi Y.-J."/>
        </authorList>
    </citation>
    <scope>NUCLEOTIDE SEQUENCE [LARGE SCALE GENOMIC DNA]</scope>
    <source>
        <strain evidence="2">Uganda_cow_1</strain>
    </source>
</reference>
<comment type="caution">
    <text evidence="2">The sequence shown here is derived from an EMBL/GenBank/DDBJ whole genome shotgun (WGS) entry which is preliminary data.</text>
</comment>
<dbReference type="GO" id="GO:0070034">
    <property type="term" value="F:telomerase RNA binding"/>
    <property type="evidence" value="ECO:0007669"/>
    <property type="project" value="TreeGrafter"/>
</dbReference>
<dbReference type="PANTHER" id="PTHR44791:SF1">
    <property type="entry name" value="TELOMERASE PROTEIN COMPONENT 1"/>
    <property type="match status" value="1"/>
</dbReference>
<sequence length="484" mass="54550">MILPIPTAHNCTHLLTHSPLSTDRHFREKRKRGVVVNGKKGMKRKEAKYLDSIDKKDVVHPRFSEDTVEKYRNALNKAIGIAVRNNLPPIRGNTLIVCCFTVEGEKRKLTKQLKSTGMGNDIRAMGIVLASMCAQICECSTTYAILDDTDRCYAVSDYKQPEGAEYNILSQASTLLSQFKTFRSFSLADCLMELNAIGYHFQRAAAVISRVTLTKVRGPARTHIHIDESSALFNGLLYDFSPHLSYRSADCGDKSGWLTMKGPTDQVLRYLSEASDKSLLDHVERIDELYGLVKPVRVQFPDKSIADNATAAVGIEVDRPVRMQWRYCRIFISSTFRDMHAERDLICGLLVPALRQYAAQTLRVHVLDVDLRWGVPESSTRSSQALEMCLDQAAKADLFVLLLGNRYGWSPDRDLVDTLPGRLYQMLTKFYVLGMSITEMEYNMAKLAIQSGVPAKKKRLGPDAEREALRNRVFAFVRDPASLK</sequence>
<evidence type="ECO:0000313" key="3">
    <source>
        <dbReference type="Proteomes" id="UP000316759"/>
    </source>
</evidence>
<dbReference type="OrthoDB" id="427368at2759"/>
<dbReference type="GO" id="GO:0003720">
    <property type="term" value="F:telomerase activity"/>
    <property type="evidence" value="ECO:0007669"/>
    <property type="project" value="TreeGrafter"/>
</dbReference>
<evidence type="ECO:0000313" key="2">
    <source>
        <dbReference type="EMBL" id="TPP62496.1"/>
    </source>
</evidence>
<dbReference type="EMBL" id="SUNJ01006770">
    <property type="protein sequence ID" value="TPP62496.1"/>
    <property type="molecule type" value="Genomic_DNA"/>
</dbReference>
<dbReference type="InterPro" id="IPR052652">
    <property type="entry name" value="Telomerase_Complex_Comp"/>
</dbReference>
<dbReference type="InterPro" id="IPR025139">
    <property type="entry name" value="DUF4062"/>
</dbReference>
<dbReference type="Proteomes" id="UP000316759">
    <property type="component" value="Unassembled WGS sequence"/>
</dbReference>
<dbReference type="Pfam" id="PF13271">
    <property type="entry name" value="DUF4062"/>
    <property type="match status" value="1"/>
</dbReference>
<dbReference type="PANTHER" id="PTHR44791">
    <property type="entry name" value="TELOMERASE PROTEIN COMPONENT 1 TEP1"/>
    <property type="match status" value="1"/>
</dbReference>
<evidence type="ECO:0000259" key="1">
    <source>
        <dbReference type="Pfam" id="PF13271"/>
    </source>
</evidence>
<proteinExistence type="predicted"/>
<gene>
    <name evidence="2" type="ORF">FGIG_03132</name>
</gene>
<feature type="domain" description="DUF4062" evidence="1">
    <location>
        <begin position="329"/>
        <end position="443"/>
    </location>
</feature>
<accession>A0A504YQP5</accession>
<keyword evidence="3" id="KW-1185">Reference proteome</keyword>
<dbReference type="STRING" id="46835.A0A504YQP5"/>